<evidence type="ECO:0000259" key="1">
    <source>
        <dbReference type="Pfam" id="PF13739"/>
    </source>
</evidence>
<evidence type="ECO:0000313" key="2">
    <source>
        <dbReference type="EMBL" id="KIO44333.1"/>
    </source>
</evidence>
<dbReference type="PROSITE" id="PS51257">
    <property type="entry name" value="PROKAR_LIPOPROTEIN"/>
    <property type="match status" value="1"/>
</dbReference>
<dbReference type="InterPro" id="IPR037126">
    <property type="entry name" value="PdaC/RsiV-like_sf"/>
</dbReference>
<comment type="caution">
    <text evidence="2">The sequence shown here is derived from an EMBL/GenBank/DDBJ whole genome shotgun (WGS) entry which is preliminary data.</text>
</comment>
<accession>A0A0C3MD77</accession>
<dbReference type="RefSeq" id="WP_082027534.1">
    <property type="nucleotide sequence ID" value="NZ_JPIU01000039.1"/>
</dbReference>
<evidence type="ECO:0000313" key="3">
    <source>
        <dbReference type="Proteomes" id="UP000031980"/>
    </source>
</evidence>
<protein>
    <recommendedName>
        <fullName evidence="1">Deacetylase PdaC domain-containing protein</fullName>
    </recommendedName>
</protein>
<feature type="domain" description="Deacetylase PdaC" evidence="1">
    <location>
        <begin position="50"/>
        <end position="133"/>
    </location>
</feature>
<proteinExistence type="predicted"/>
<dbReference type="Gene3D" id="3.30.565.40">
    <property type="entry name" value="Fervidobacterium nodosum Rt17-B1 like"/>
    <property type="match status" value="1"/>
</dbReference>
<reference evidence="2 3" key="1">
    <citation type="submission" date="2014-07" db="EMBL/GenBank/DDBJ databases">
        <title>Porphyromonadaceae bacterium OUH 308042 = ATCC BAA-2681 = DSM 28342 draft genome.</title>
        <authorList>
            <person name="Sydenham T.V."/>
            <person name="Hasman H."/>
            <person name="Justensen U.S."/>
        </authorList>
    </citation>
    <scope>NUCLEOTIDE SEQUENCE [LARGE SCALE GENOMIC DNA]</scope>
    <source>
        <strain evidence="2 3">OUH 308042</strain>
    </source>
</reference>
<dbReference type="Proteomes" id="UP000031980">
    <property type="component" value="Unassembled WGS sequence"/>
</dbReference>
<dbReference type="InterPro" id="IPR025303">
    <property type="entry name" value="PdaC"/>
</dbReference>
<dbReference type="Pfam" id="PF13739">
    <property type="entry name" value="PdaC"/>
    <property type="match status" value="1"/>
</dbReference>
<organism evidence="2 3">
    <name type="scientific">Sanguibacteroides justesenii</name>
    <dbReference type="NCBI Taxonomy" id="1547597"/>
    <lineage>
        <taxon>Bacteria</taxon>
        <taxon>Pseudomonadati</taxon>
        <taxon>Bacteroidota</taxon>
        <taxon>Bacteroidia</taxon>
        <taxon>Bacteroidales</taxon>
        <taxon>Porphyromonadaceae</taxon>
        <taxon>Sanguibacteroides</taxon>
    </lineage>
</organism>
<dbReference type="EMBL" id="JPIU01000039">
    <property type="protein sequence ID" value="KIO44333.1"/>
    <property type="molecule type" value="Genomic_DNA"/>
</dbReference>
<sequence length="229" mass="25521">MRNTLMIAALLAFVLAGCQPKVQNLNVKQDHLSHTTGDWSIEVKHSVFSSSTPAVNKSCEVLNGEIQKYLNGLIDSLKADATDFFNTFVTDTTNRPVWSYELVAGDSVFMATDEYVSVLLTVYTFTGGAHGMTNFYAFNYDVKNQKLLSPKDIVNYSKEKAINTLLKAHFKNPDDCFTTDPTLDAVTVINFNRKELCFTYAQYVLGAYACGVAQINVPRTELKGDLFIH</sequence>
<gene>
    <name evidence="2" type="ORF">BA92_09000</name>
</gene>
<dbReference type="AlphaFoldDB" id="A0A0C3MD77"/>
<name>A0A0C3MD77_9PORP</name>
<dbReference type="Gene3D" id="3.90.640.20">
    <property type="entry name" value="Heat-shock cognate protein, ATPase"/>
    <property type="match status" value="1"/>
</dbReference>
<keyword evidence="3" id="KW-1185">Reference proteome</keyword>